<sequence>MSLEPPKSWKRQRTASGSPVLTSDWVSKNLHMYGETTLHCAVNITRGVRECVNDVVLFYTCALLNSGGGILHMHNLDAQRGPVVSKDLDTWWSAVECKMADMISRDDICNYFDLVGNYDDPDLYLFVKTAEHLCTLEYHSRLPTDTATHEVTYQSVLKLLTQKGEMNTLNELPQVPSVYNYGCTAEELKKETKQIQFKQLSSPKSKGSKSLPEKICFMMSKYISAFANHEGGHIYFGIDDVRAAVIGEELSEVDREKTERLAENKMRTVIWGEEEFVAERGRHWDIRFFPVLEDHNLMKQDRVVVVLSICKFPGGVFTSCPESYYVSPYKSVSSFTFTQWKMAMLSSQSDVPGLHSRFVKVPMQLPNPPLIFTLPHTVNTIKEKLLAGNLQTCNPQPRHVLEKLVPSNSKELIKETLQVCKGGKCVIFATECWGLKIPHSRPDEVLCDVLIISEDQDNHLVTFATCQKPHVLKHSQEVAVELKRKLVLQGGCSEKFGIICHVADINRLCTNPQDFSAWKNSILSSVLYPSHFRINSSKFDKILDAVVVTMASYPASDLVSDENNTMQCENFQFLLTCDQFELLWTQQFTKELWVHGPPGSGKTVAAIQLIQELRRRGCRPEEIVYLAENHRLCSLVRHHNICLVAERRKLMDESKQEEIFLSRYGQVCNVVVDEVQNFKDRDGDWYSLAGKLATQNAGSVLKTGYFWLFMDYSQKVHKFNAGLPAVIGKNNFMLSEVTRHSIEIFDFASHFMRPRRDSLHAVEESALTKVDSIPKLGHDYRSGKGVDILSCNEAEIRSTIGKILQALLQNGLHENDIAILVGKRKDLERVQSAVNEIDLSSDQEFEQFEHRSSNVSGLRPCFSMGTSNSNLSLSEKKQQETNEIRECPRGNNSVSVDTVKSFSGLDKAAIIGINPEVNEENADFNKFILSLASRARDNLVIVTTSDEVKNKIVRQATTNLTD</sequence>
<dbReference type="EMBL" id="JAEAOA010000270">
    <property type="protein sequence ID" value="KAK3585477.1"/>
    <property type="molecule type" value="Genomic_DNA"/>
</dbReference>
<protein>
    <submittedName>
        <fullName evidence="5">Uncharacterized protein</fullName>
    </submittedName>
</protein>
<dbReference type="PANTHER" id="PTHR12155:SF30">
    <property type="entry name" value="PROTEIN SLFN14"/>
    <property type="match status" value="1"/>
</dbReference>
<evidence type="ECO:0000256" key="1">
    <source>
        <dbReference type="ARBA" id="ARBA00022737"/>
    </source>
</evidence>
<dbReference type="Gene3D" id="3.30.950.30">
    <property type="entry name" value="Schlafen, AAA domain"/>
    <property type="match status" value="1"/>
</dbReference>
<dbReference type="Proteomes" id="UP001195483">
    <property type="component" value="Unassembled WGS sequence"/>
</dbReference>
<organism evidence="5 6">
    <name type="scientific">Potamilus streckersoni</name>
    <dbReference type="NCBI Taxonomy" id="2493646"/>
    <lineage>
        <taxon>Eukaryota</taxon>
        <taxon>Metazoa</taxon>
        <taxon>Spiralia</taxon>
        <taxon>Lophotrochozoa</taxon>
        <taxon>Mollusca</taxon>
        <taxon>Bivalvia</taxon>
        <taxon>Autobranchia</taxon>
        <taxon>Heteroconchia</taxon>
        <taxon>Palaeoheterodonta</taxon>
        <taxon>Unionida</taxon>
        <taxon>Unionoidea</taxon>
        <taxon>Unionidae</taxon>
        <taxon>Ambleminae</taxon>
        <taxon>Lampsilini</taxon>
        <taxon>Potamilus</taxon>
    </lineage>
</organism>
<accession>A0AAE0S595</accession>
<evidence type="ECO:0000259" key="4">
    <source>
        <dbReference type="Pfam" id="PF24883"/>
    </source>
</evidence>
<evidence type="ECO:0000313" key="5">
    <source>
        <dbReference type="EMBL" id="KAK3585477.1"/>
    </source>
</evidence>
<gene>
    <name evidence="5" type="ORF">CHS0354_003326</name>
</gene>
<proteinExistence type="predicted"/>
<keyword evidence="1" id="KW-0677">Repeat</keyword>
<dbReference type="Pfam" id="PF21026">
    <property type="entry name" value="SLFN_GTPase-like"/>
    <property type="match status" value="1"/>
</dbReference>
<dbReference type="InterPro" id="IPR027417">
    <property type="entry name" value="P-loop_NTPase"/>
</dbReference>
<evidence type="ECO:0000259" key="3">
    <source>
        <dbReference type="Pfam" id="PF21026"/>
    </source>
</evidence>
<dbReference type="PANTHER" id="PTHR12155">
    <property type="entry name" value="SCHLAFEN"/>
    <property type="match status" value="1"/>
</dbReference>
<feature type="domain" description="Schlafen AlbA-2" evidence="2">
    <location>
        <begin position="191"/>
        <end position="265"/>
    </location>
</feature>
<reference evidence="5" key="1">
    <citation type="journal article" date="2021" name="Genome Biol. Evol.">
        <title>A High-Quality Reference Genome for a Parasitic Bivalve with Doubly Uniparental Inheritance (Bivalvia: Unionida).</title>
        <authorList>
            <person name="Smith C.H."/>
        </authorList>
    </citation>
    <scope>NUCLEOTIDE SEQUENCE</scope>
    <source>
        <strain evidence="5">CHS0354</strain>
    </source>
</reference>
<dbReference type="AlphaFoldDB" id="A0AAE0S595"/>
<feature type="domain" description="Schlafen GTPase-like" evidence="3">
    <location>
        <begin position="397"/>
        <end position="533"/>
    </location>
</feature>
<dbReference type="SUPFAM" id="SSF52540">
    <property type="entry name" value="P-loop containing nucleoside triphosphate hydrolases"/>
    <property type="match status" value="1"/>
</dbReference>
<dbReference type="InterPro" id="IPR029684">
    <property type="entry name" value="Schlafen"/>
</dbReference>
<comment type="caution">
    <text evidence="5">The sequence shown here is derived from an EMBL/GenBank/DDBJ whole genome shotgun (WGS) entry which is preliminary data.</text>
</comment>
<dbReference type="InterPro" id="IPR048729">
    <property type="entry name" value="SLFN_GTPase-like"/>
</dbReference>
<reference evidence="5" key="3">
    <citation type="submission" date="2023-05" db="EMBL/GenBank/DDBJ databases">
        <authorList>
            <person name="Smith C.H."/>
        </authorList>
    </citation>
    <scope>NUCLEOTIDE SEQUENCE</scope>
    <source>
        <strain evidence="5">CHS0354</strain>
        <tissue evidence="5">Mantle</tissue>
    </source>
</reference>
<evidence type="ECO:0000313" key="6">
    <source>
        <dbReference type="Proteomes" id="UP001195483"/>
    </source>
</evidence>
<dbReference type="InterPro" id="IPR056884">
    <property type="entry name" value="NPHP3-like_N"/>
</dbReference>
<reference evidence="5" key="2">
    <citation type="journal article" date="2021" name="Genome Biol. Evol.">
        <title>Developing a high-quality reference genome for a parasitic bivalve with doubly uniparental inheritance (Bivalvia: Unionida).</title>
        <authorList>
            <person name="Smith C.H."/>
        </authorList>
    </citation>
    <scope>NUCLEOTIDE SEQUENCE</scope>
    <source>
        <strain evidence="5">CHS0354</strain>
        <tissue evidence="5">Mantle</tissue>
    </source>
</reference>
<name>A0AAE0S595_9BIVA</name>
<feature type="domain" description="Nephrocystin 3-like N-terminal" evidence="4">
    <location>
        <begin position="574"/>
        <end position="618"/>
    </location>
</feature>
<keyword evidence="6" id="KW-1185">Reference proteome</keyword>
<dbReference type="InterPro" id="IPR007421">
    <property type="entry name" value="Schlafen_AlbA_2_dom"/>
</dbReference>
<dbReference type="Gene3D" id="3.40.50.300">
    <property type="entry name" value="P-loop containing nucleotide triphosphate hydrolases"/>
    <property type="match status" value="2"/>
</dbReference>
<dbReference type="Pfam" id="PF04326">
    <property type="entry name" value="SLFN_AlbA_2"/>
    <property type="match status" value="1"/>
</dbReference>
<evidence type="ECO:0000259" key="2">
    <source>
        <dbReference type="Pfam" id="PF04326"/>
    </source>
</evidence>
<dbReference type="InterPro" id="IPR038461">
    <property type="entry name" value="Schlafen_AlbA_2_dom_sf"/>
</dbReference>
<dbReference type="GO" id="GO:0005524">
    <property type="term" value="F:ATP binding"/>
    <property type="evidence" value="ECO:0007669"/>
    <property type="project" value="UniProtKB-KW"/>
</dbReference>
<dbReference type="Pfam" id="PF24883">
    <property type="entry name" value="NPHP3_N"/>
    <property type="match status" value="1"/>
</dbReference>